<dbReference type="InterPro" id="IPR029063">
    <property type="entry name" value="SAM-dependent_MTases_sf"/>
</dbReference>
<sequence>MQLSEKFMNEIRPMIGLPMTRLGRNFDGGYVLPLLALDNCDSLVSLGYGYDSSFESDFLSLSSAKRVFLYDSSINLTVVIGQLFESLKFFPKGRKRYFVLRVKQLIKYLLLRLNPRIRYTNTFIGKFTGSKSLSYSQLLKAHSESNVILKMDIEGAEYQCFESPVDFKSYVKCMVIEFHDLKEKESEFIRIIKELKSNFTLVNTHINNFAPVVDQIPTVIELSFIQSSLVSEKQLSPALKVPSLFDFPNNMYKAEISYDYPRV</sequence>
<evidence type="ECO:0000313" key="3">
    <source>
        <dbReference type="Proteomes" id="UP000740727"/>
    </source>
</evidence>
<proteinExistence type="predicted"/>
<dbReference type="SUPFAM" id="SSF53335">
    <property type="entry name" value="S-adenosyl-L-methionine-dependent methyltransferases"/>
    <property type="match status" value="1"/>
</dbReference>
<gene>
    <name evidence="2" type="ORF">EBT44_06485</name>
</gene>
<comment type="caution">
    <text evidence="2">The sequence shown here is derived from an EMBL/GenBank/DDBJ whole genome shotgun (WGS) entry which is preliminary data.</text>
</comment>
<feature type="domain" description="Methyltransferase FkbM" evidence="1">
    <location>
        <begin position="137"/>
        <end position="196"/>
    </location>
</feature>
<evidence type="ECO:0000259" key="1">
    <source>
        <dbReference type="Pfam" id="PF05050"/>
    </source>
</evidence>
<dbReference type="InterPro" id="IPR006342">
    <property type="entry name" value="FkbM_mtfrase"/>
</dbReference>
<dbReference type="Proteomes" id="UP000740727">
    <property type="component" value="Unassembled WGS sequence"/>
</dbReference>
<dbReference type="AlphaFoldDB" id="A0A965LLP4"/>
<evidence type="ECO:0000313" key="2">
    <source>
        <dbReference type="EMBL" id="NBR94451.1"/>
    </source>
</evidence>
<dbReference type="Pfam" id="PF05050">
    <property type="entry name" value="Methyltransf_21"/>
    <property type="match status" value="1"/>
</dbReference>
<accession>A0A965LLP4</accession>
<dbReference type="EMBL" id="RFXN01000147">
    <property type="protein sequence ID" value="NBR94451.1"/>
    <property type="molecule type" value="Genomic_DNA"/>
</dbReference>
<reference evidence="2" key="1">
    <citation type="submission" date="2018-10" db="EMBL/GenBank/DDBJ databases">
        <title>Iterative Subtractive Binning of Freshwater Chronoseries Metagenomes Recovers Nearly Complete Genomes from over Four Hundred Novel Species.</title>
        <authorList>
            <person name="Rodriguez-R L.M."/>
            <person name="Tsementzi D."/>
            <person name="Luo C."/>
            <person name="Konstantinidis K.T."/>
        </authorList>
    </citation>
    <scope>NUCLEOTIDE SEQUENCE</scope>
    <source>
        <strain evidence="2">WB5_2A_028</strain>
    </source>
</reference>
<name>A0A965LLP4_9PROT</name>
<protein>
    <recommendedName>
        <fullName evidence="1">Methyltransferase FkbM domain-containing protein</fullName>
    </recommendedName>
</protein>
<organism evidence="2 3">
    <name type="scientific">Candidatus Fonsibacter lacus</name>
    <dbReference type="NCBI Taxonomy" id="2576439"/>
    <lineage>
        <taxon>Bacteria</taxon>
        <taxon>Pseudomonadati</taxon>
        <taxon>Pseudomonadota</taxon>
        <taxon>Alphaproteobacteria</taxon>
        <taxon>Candidatus Pelagibacterales</taxon>
        <taxon>Candidatus Pelagibacterales incertae sedis</taxon>
        <taxon>Candidatus Fonsibacter</taxon>
    </lineage>
</organism>